<name>A0A8C5P9V5_9ANUR</name>
<dbReference type="PANTHER" id="PTHR24242">
    <property type="entry name" value="G-PROTEIN COUPLED RECEPTOR"/>
    <property type="match status" value="1"/>
</dbReference>
<evidence type="ECO:0000256" key="14">
    <source>
        <dbReference type="RuleBase" id="RU363047"/>
    </source>
</evidence>
<evidence type="ECO:0000259" key="15">
    <source>
        <dbReference type="PROSITE" id="PS50262"/>
    </source>
</evidence>
<dbReference type="SUPFAM" id="SSF81321">
    <property type="entry name" value="Family A G protein-coupled receptor-like"/>
    <property type="match status" value="1"/>
</dbReference>
<keyword evidence="6 14" id="KW-1133">Transmembrane helix</keyword>
<dbReference type="PROSITE" id="PS50262">
    <property type="entry name" value="G_PROTEIN_RECEP_F1_2"/>
    <property type="match status" value="1"/>
</dbReference>
<dbReference type="InterPro" id="IPR000725">
    <property type="entry name" value="Olfact_rcpt"/>
</dbReference>
<dbReference type="AlphaFoldDB" id="A0A8C5P9V5"/>
<sequence length="315" mass="34950">MVKDNQTRVTEFLLLGFPDLHVFRIPAFLLLMVIYLMTVAGNLLIIMLVATTMDVHFQSAMYVFLAHLSLCDILISTNVAPKTLQVMLIGRCPISAAGCVIQLYIFGASAMIECSLLTVMSYDRYLAICAPLHYASIMNSTLPHYLVSWCWTLGFVSAFIPIALVLQLVFCGPNVIDHFFCDVAPLLQCSCSDTSIVEILVSILATLVVLLQLIFVVVTYICIFASILRISSSNGRQKAFSTCSSHLAVVSIYYGSLVTLYLAPSRGYSLELNKSLSFLNTLMTPLFNPIIYNLRSKEIRTGVRKGIIRLFANLK</sequence>
<keyword evidence="5 14" id="KW-0552">Olfaction</keyword>
<organism evidence="16 17">
    <name type="scientific">Leptobrachium leishanense</name>
    <name type="common">Leishan spiny toad</name>
    <dbReference type="NCBI Taxonomy" id="445787"/>
    <lineage>
        <taxon>Eukaryota</taxon>
        <taxon>Metazoa</taxon>
        <taxon>Chordata</taxon>
        <taxon>Craniata</taxon>
        <taxon>Vertebrata</taxon>
        <taxon>Euteleostomi</taxon>
        <taxon>Amphibia</taxon>
        <taxon>Batrachia</taxon>
        <taxon>Anura</taxon>
        <taxon>Pelobatoidea</taxon>
        <taxon>Megophryidae</taxon>
        <taxon>Leptobrachium</taxon>
    </lineage>
</organism>
<feature type="domain" description="G-protein coupled receptors family 1 profile" evidence="15">
    <location>
        <begin position="41"/>
        <end position="292"/>
    </location>
</feature>
<evidence type="ECO:0000256" key="3">
    <source>
        <dbReference type="ARBA" id="ARBA00022606"/>
    </source>
</evidence>
<accession>A0A8C5P9V5</accession>
<evidence type="ECO:0000256" key="11">
    <source>
        <dbReference type="ARBA" id="ARBA00023180"/>
    </source>
</evidence>
<dbReference type="FunFam" id="1.20.1070.10:FF:000010">
    <property type="entry name" value="Olfactory receptor"/>
    <property type="match status" value="1"/>
</dbReference>
<protein>
    <recommendedName>
        <fullName evidence="14">Olfactory receptor</fullName>
    </recommendedName>
</protein>
<evidence type="ECO:0000313" key="17">
    <source>
        <dbReference type="Proteomes" id="UP000694569"/>
    </source>
</evidence>
<dbReference type="GO" id="GO:0004930">
    <property type="term" value="F:G protein-coupled receptor activity"/>
    <property type="evidence" value="ECO:0007669"/>
    <property type="project" value="UniProtKB-KW"/>
</dbReference>
<dbReference type="PRINTS" id="PR00237">
    <property type="entry name" value="GPCRRHODOPSN"/>
</dbReference>
<keyword evidence="11" id="KW-0325">Glycoprotein</keyword>
<dbReference type="InterPro" id="IPR017452">
    <property type="entry name" value="GPCR_Rhodpsn_7TM"/>
</dbReference>
<feature type="transmembrane region" description="Helical" evidence="14">
    <location>
        <begin position="124"/>
        <end position="142"/>
    </location>
</feature>
<proteinExistence type="inferred from homology"/>
<dbReference type="PROSITE" id="PS00237">
    <property type="entry name" value="G_PROTEIN_RECEP_F1_1"/>
    <property type="match status" value="1"/>
</dbReference>
<evidence type="ECO:0000256" key="1">
    <source>
        <dbReference type="ARBA" id="ARBA00004651"/>
    </source>
</evidence>
<keyword evidence="2 14" id="KW-1003">Cell membrane</keyword>
<feature type="transmembrane region" description="Helical" evidence="14">
    <location>
        <begin position="275"/>
        <end position="294"/>
    </location>
</feature>
<feature type="transmembrane region" description="Helical" evidence="14">
    <location>
        <begin position="203"/>
        <end position="228"/>
    </location>
</feature>
<evidence type="ECO:0000256" key="4">
    <source>
        <dbReference type="ARBA" id="ARBA00022692"/>
    </source>
</evidence>
<keyword evidence="12 13" id="KW-0807">Transducer</keyword>
<evidence type="ECO:0000256" key="9">
    <source>
        <dbReference type="ARBA" id="ARBA00023157"/>
    </source>
</evidence>
<dbReference type="GO" id="GO:0004984">
    <property type="term" value="F:olfactory receptor activity"/>
    <property type="evidence" value="ECO:0007669"/>
    <property type="project" value="InterPro"/>
</dbReference>
<reference evidence="16" key="1">
    <citation type="submission" date="2025-08" db="UniProtKB">
        <authorList>
            <consortium name="Ensembl"/>
        </authorList>
    </citation>
    <scope>IDENTIFICATION</scope>
</reference>
<evidence type="ECO:0000256" key="5">
    <source>
        <dbReference type="ARBA" id="ARBA00022725"/>
    </source>
</evidence>
<keyword evidence="9" id="KW-1015">Disulfide bond</keyword>
<keyword evidence="10 13" id="KW-0675">Receptor</keyword>
<evidence type="ECO:0000256" key="13">
    <source>
        <dbReference type="RuleBase" id="RU000688"/>
    </source>
</evidence>
<feature type="transmembrane region" description="Helical" evidence="14">
    <location>
        <begin position="149"/>
        <end position="170"/>
    </location>
</feature>
<dbReference type="GO" id="GO:0005886">
    <property type="term" value="C:plasma membrane"/>
    <property type="evidence" value="ECO:0007669"/>
    <property type="project" value="UniProtKB-SubCell"/>
</dbReference>
<reference evidence="16" key="2">
    <citation type="submission" date="2025-09" db="UniProtKB">
        <authorList>
            <consortium name="Ensembl"/>
        </authorList>
    </citation>
    <scope>IDENTIFICATION</scope>
</reference>
<feature type="transmembrane region" description="Helical" evidence="14">
    <location>
        <begin position="92"/>
        <end position="112"/>
    </location>
</feature>
<dbReference type="Gene3D" id="1.20.1070.10">
    <property type="entry name" value="Rhodopsin 7-helix transmembrane proteins"/>
    <property type="match status" value="1"/>
</dbReference>
<dbReference type="PRINTS" id="PR00245">
    <property type="entry name" value="OLFACTORYR"/>
</dbReference>
<feature type="transmembrane region" description="Helical" evidence="14">
    <location>
        <begin position="240"/>
        <end position="263"/>
    </location>
</feature>
<dbReference type="PANTHER" id="PTHR24242:SF253">
    <property type="entry name" value="OLFACTORY RECEPTOR-RELATED"/>
    <property type="match status" value="1"/>
</dbReference>
<dbReference type="Proteomes" id="UP000694569">
    <property type="component" value="Unplaced"/>
</dbReference>
<evidence type="ECO:0000256" key="8">
    <source>
        <dbReference type="ARBA" id="ARBA00023136"/>
    </source>
</evidence>
<feature type="transmembrane region" description="Helical" evidence="14">
    <location>
        <begin position="61"/>
        <end position="80"/>
    </location>
</feature>
<comment type="similarity">
    <text evidence="13">Belongs to the G-protein coupled receptor 1 family.</text>
</comment>
<dbReference type="OrthoDB" id="5967130at2759"/>
<keyword evidence="3 14" id="KW-0716">Sensory transduction</keyword>
<keyword evidence="8 14" id="KW-0472">Membrane</keyword>
<dbReference type="Ensembl" id="ENSLLET00000008953.1">
    <property type="protein sequence ID" value="ENSLLEP00000008611.1"/>
    <property type="gene ID" value="ENSLLEG00000005481.1"/>
</dbReference>
<dbReference type="InterPro" id="IPR000276">
    <property type="entry name" value="GPCR_Rhodpsn"/>
</dbReference>
<evidence type="ECO:0000256" key="12">
    <source>
        <dbReference type="ARBA" id="ARBA00023224"/>
    </source>
</evidence>
<evidence type="ECO:0000256" key="6">
    <source>
        <dbReference type="ARBA" id="ARBA00022989"/>
    </source>
</evidence>
<dbReference type="Pfam" id="PF13853">
    <property type="entry name" value="7tm_4"/>
    <property type="match status" value="1"/>
</dbReference>
<keyword evidence="7 13" id="KW-0297">G-protein coupled receptor</keyword>
<keyword evidence="4 13" id="KW-0812">Transmembrane</keyword>
<dbReference type="GeneTree" id="ENSGT01150000286948"/>
<feature type="transmembrane region" description="Helical" evidence="14">
    <location>
        <begin position="27"/>
        <end position="49"/>
    </location>
</feature>
<evidence type="ECO:0000256" key="10">
    <source>
        <dbReference type="ARBA" id="ARBA00023170"/>
    </source>
</evidence>
<evidence type="ECO:0000313" key="16">
    <source>
        <dbReference type="Ensembl" id="ENSLLEP00000008611.1"/>
    </source>
</evidence>
<evidence type="ECO:0000256" key="7">
    <source>
        <dbReference type="ARBA" id="ARBA00023040"/>
    </source>
</evidence>
<keyword evidence="17" id="KW-1185">Reference proteome</keyword>
<dbReference type="InterPro" id="IPR050939">
    <property type="entry name" value="Olfactory_GPCR1"/>
</dbReference>
<comment type="subcellular location">
    <subcellularLocation>
        <location evidence="1 14">Cell membrane</location>
        <topology evidence="1 14">Multi-pass membrane protein</topology>
    </subcellularLocation>
</comment>
<evidence type="ECO:0000256" key="2">
    <source>
        <dbReference type="ARBA" id="ARBA00022475"/>
    </source>
</evidence>